<feature type="region of interest" description="Disordered" evidence="7">
    <location>
        <begin position="339"/>
        <end position="392"/>
    </location>
</feature>
<keyword evidence="6 8" id="KW-0472">Membrane</keyword>
<feature type="signal peptide" evidence="9">
    <location>
        <begin position="1"/>
        <end position="17"/>
    </location>
</feature>
<feature type="transmembrane region" description="Helical" evidence="8">
    <location>
        <begin position="231"/>
        <end position="251"/>
    </location>
</feature>
<name>W7TMV8_9STRA</name>
<feature type="transmembrane region" description="Helical" evidence="8">
    <location>
        <begin position="257"/>
        <end position="275"/>
    </location>
</feature>
<dbReference type="GO" id="GO:0005886">
    <property type="term" value="C:plasma membrane"/>
    <property type="evidence" value="ECO:0007669"/>
    <property type="project" value="UniProtKB-SubCell"/>
</dbReference>
<comment type="subcellular location">
    <subcellularLocation>
        <location evidence="1">Cell membrane</location>
        <topology evidence="1">Multi-pass membrane protein</topology>
    </subcellularLocation>
</comment>
<dbReference type="InterPro" id="IPR002781">
    <property type="entry name" value="TM_pro_TauE-like"/>
</dbReference>
<evidence type="ECO:0000256" key="5">
    <source>
        <dbReference type="ARBA" id="ARBA00022989"/>
    </source>
</evidence>
<keyword evidence="5 8" id="KW-1133">Transmembrane helix</keyword>
<keyword evidence="11" id="KW-1185">Reference proteome</keyword>
<evidence type="ECO:0000256" key="3">
    <source>
        <dbReference type="ARBA" id="ARBA00022475"/>
    </source>
</evidence>
<evidence type="ECO:0008006" key="12">
    <source>
        <dbReference type="Google" id="ProtNLM"/>
    </source>
</evidence>
<evidence type="ECO:0000256" key="9">
    <source>
        <dbReference type="SAM" id="SignalP"/>
    </source>
</evidence>
<dbReference type="EMBL" id="AZIL01002282">
    <property type="protein sequence ID" value="EWM22034.1"/>
    <property type="molecule type" value="Genomic_DNA"/>
</dbReference>
<keyword evidence="3" id="KW-1003">Cell membrane</keyword>
<evidence type="ECO:0000256" key="8">
    <source>
        <dbReference type="SAM" id="Phobius"/>
    </source>
</evidence>
<sequence length="392" mass="42508">MHLIRIILSLANSQSLAFQPPCQADLCVTHFHLRFHSIRNSHQNFPGVCSSTISEAVYNLTVGGLAAMAVQSALIWREVNWQLVRLLLWPILFGTGLGLVALYHVHSLWLKRVLGLVFLSVGAYQIPAEVLRAKGLSGGHDGKQGQVLVEGEERAGLRRLGRVLGLASGFLAGLFGTGGAPLMILVAATGVEKDEWRASNAVIWLVDNVFRLLYLQAVQRQISLPDDASRLLLLMLAGGLGVGAGSALSSFVDVALFRRLLILLMLLGANVMLFAGRPLRTAVVGVCAVSLFFLLYLLALWRQPSGPGPWASLLAAAGLAAKSSSVEDWVPQRWVGKSGYSRVATQAEEEREEGRGGDGNGKPRQGPALENRDDKDARMEHRRKPEIEMMAV</sequence>
<feature type="transmembrane region" description="Helical" evidence="8">
    <location>
        <begin position="56"/>
        <end position="76"/>
    </location>
</feature>
<keyword evidence="4 8" id="KW-0812">Transmembrane</keyword>
<evidence type="ECO:0000256" key="4">
    <source>
        <dbReference type="ARBA" id="ARBA00022692"/>
    </source>
</evidence>
<evidence type="ECO:0000313" key="10">
    <source>
        <dbReference type="EMBL" id="EWM22034.1"/>
    </source>
</evidence>
<keyword evidence="9" id="KW-0732">Signal</keyword>
<accession>W7TMV8</accession>
<dbReference type="InterPro" id="IPR052017">
    <property type="entry name" value="TSUP"/>
</dbReference>
<dbReference type="AlphaFoldDB" id="W7TMV8"/>
<proteinExistence type="predicted"/>
<evidence type="ECO:0000256" key="1">
    <source>
        <dbReference type="ARBA" id="ARBA00004651"/>
    </source>
</evidence>
<feature type="transmembrane region" description="Helical" evidence="8">
    <location>
        <begin position="163"/>
        <end position="189"/>
    </location>
</feature>
<organism evidence="10 11">
    <name type="scientific">Nannochloropsis gaditana</name>
    <dbReference type="NCBI Taxonomy" id="72520"/>
    <lineage>
        <taxon>Eukaryota</taxon>
        <taxon>Sar</taxon>
        <taxon>Stramenopiles</taxon>
        <taxon>Ochrophyta</taxon>
        <taxon>Eustigmatophyceae</taxon>
        <taxon>Eustigmatales</taxon>
        <taxon>Monodopsidaceae</taxon>
        <taxon>Nannochloropsis</taxon>
    </lineage>
</organism>
<gene>
    <name evidence="10" type="ORF">Naga_100052g3</name>
</gene>
<keyword evidence="2" id="KW-0813">Transport</keyword>
<dbReference type="PANTHER" id="PTHR30269:SF38">
    <property type="entry name" value="SULFITE EXPORTER TAUE_SAFE"/>
    <property type="match status" value="1"/>
</dbReference>
<dbReference type="Proteomes" id="UP000019335">
    <property type="component" value="Unassembled WGS sequence"/>
</dbReference>
<feature type="compositionally biased region" description="Basic and acidic residues" evidence="7">
    <location>
        <begin position="370"/>
        <end position="392"/>
    </location>
</feature>
<feature type="chain" id="PRO_5004901006" description="Transmembrane protein" evidence="9">
    <location>
        <begin position="18"/>
        <end position="392"/>
    </location>
</feature>
<comment type="caution">
    <text evidence="10">The sequence shown here is derived from an EMBL/GenBank/DDBJ whole genome shotgun (WGS) entry which is preliminary data.</text>
</comment>
<feature type="transmembrane region" description="Helical" evidence="8">
    <location>
        <begin position="201"/>
        <end position="219"/>
    </location>
</feature>
<dbReference type="Pfam" id="PF01925">
    <property type="entry name" value="TauE"/>
    <property type="match status" value="1"/>
</dbReference>
<evidence type="ECO:0000313" key="11">
    <source>
        <dbReference type="Proteomes" id="UP000019335"/>
    </source>
</evidence>
<dbReference type="OrthoDB" id="10388315at2759"/>
<evidence type="ECO:0000256" key="6">
    <source>
        <dbReference type="ARBA" id="ARBA00023136"/>
    </source>
</evidence>
<dbReference type="PANTHER" id="PTHR30269">
    <property type="entry name" value="TRANSMEMBRANE PROTEIN YFCA"/>
    <property type="match status" value="1"/>
</dbReference>
<evidence type="ECO:0000256" key="2">
    <source>
        <dbReference type="ARBA" id="ARBA00022448"/>
    </source>
</evidence>
<feature type="transmembrane region" description="Helical" evidence="8">
    <location>
        <begin position="282"/>
        <end position="301"/>
    </location>
</feature>
<protein>
    <recommendedName>
        <fullName evidence="12">Transmembrane protein</fullName>
    </recommendedName>
</protein>
<feature type="transmembrane region" description="Helical" evidence="8">
    <location>
        <begin position="83"/>
        <end position="103"/>
    </location>
</feature>
<reference evidence="10 11" key="1">
    <citation type="journal article" date="2014" name="Mol. Plant">
        <title>Chromosome Scale Genome Assembly and Transcriptome Profiling of Nannochloropsis gaditana in Nitrogen Depletion.</title>
        <authorList>
            <person name="Corteggiani Carpinelli E."/>
            <person name="Telatin A."/>
            <person name="Vitulo N."/>
            <person name="Forcato C."/>
            <person name="D'Angelo M."/>
            <person name="Schiavon R."/>
            <person name="Vezzi A."/>
            <person name="Giacometti G.M."/>
            <person name="Morosinotto T."/>
            <person name="Valle G."/>
        </authorList>
    </citation>
    <scope>NUCLEOTIDE SEQUENCE [LARGE SCALE GENOMIC DNA]</scope>
    <source>
        <strain evidence="10 11">B-31</strain>
    </source>
</reference>
<evidence type="ECO:0000256" key="7">
    <source>
        <dbReference type="SAM" id="MobiDB-lite"/>
    </source>
</evidence>